<reference evidence="12 13" key="1">
    <citation type="submission" date="2017-08" db="EMBL/GenBank/DDBJ databases">
        <title>Reclassification of Bisgaard taxon 37 and 44.</title>
        <authorList>
            <person name="Christensen H."/>
        </authorList>
    </citation>
    <scope>NUCLEOTIDE SEQUENCE [LARGE SCALE GENOMIC DNA]</scope>
    <source>
        <strain evidence="12 13">111</strain>
    </source>
</reference>
<name>A0A3A1YG16_9GAMM</name>
<evidence type="ECO:0000256" key="4">
    <source>
        <dbReference type="ARBA" id="ARBA00022490"/>
    </source>
</evidence>
<keyword evidence="5 9" id="KW-0697">Rotamase</keyword>
<evidence type="ECO:0000256" key="1">
    <source>
        <dbReference type="ARBA" id="ARBA00000971"/>
    </source>
</evidence>
<evidence type="ECO:0000256" key="8">
    <source>
        <dbReference type="ARBA" id="ARBA00037071"/>
    </source>
</evidence>
<accession>A0A3A1YG16</accession>
<evidence type="ECO:0000256" key="7">
    <source>
        <dbReference type="ARBA" id="ARBA00023235"/>
    </source>
</evidence>
<dbReference type="EC" id="5.2.1.8" evidence="10"/>
<dbReference type="Pfam" id="PF00254">
    <property type="entry name" value="FKBP_C"/>
    <property type="match status" value="1"/>
</dbReference>
<dbReference type="InterPro" id="IPR046357">
    <property type="entry name" value="PPIase_dom_sf"/>
</dbReference>
<dbReference type="Proteomes" id="UP000265916">
    <property type="component" value="Unassembled WGS sequence"/>
</dbReference>
<evidence type="ECO:0000256" key="2">
    <source>
        <dbReference type="ARBA" id="ARBA00004496"/>
    </source>
</evidence>
<dbReference type="AlphaFoldDB" id="A0A3A1YG16"/>
<dbReference type="OrthoDB" id="9808891at2"/>
<dbReference type="EMBL" id="NRJG01000119">
    <property type="protein sequence ID" value="RIY36030.1"/>
    <property type="molecule type" value="Genomic_DNA"/>
</dbReference>
<dbReference type="GO" id="GO:0003755">
    <property type="term" value="F:peptidyl-prolyl cis-trans isomerase activity"/>
    <property type="evidence" value="ECO:0007669"/>
    <property type="project" value="UniProtKB-UniRule"/>
</dbReference>
<evidence type="ECO:0000256" key="10">
    <source>
        <dbReference type="RuleBase" id="RU003915"/>
    </source>
</evidence>
<keyword evidence="6" id="KW-0143">Chaperone</keyword>
<feature type="domain" description="PPIase FKBP-type" evidence="11">
    <location>
        <begin position="10"/>
        <end position="71"/>
    </location>
</feature>
<comment type="caution">
    <text evidence="12">The sequence shown here is derived from an EMBL/GenBank/DDBJ whole genome shotgun (WGS) entry which is preliminary data.</text>
</comment>
<keyword evidence="4" id="KW-0963">Cytoplasm</keyword>
<dbReference type="GO" id="GO:0042026">
    <property type="term" value="P:protein refolding"/>
    <property type="evidence" value="ECO:0007669"/>
    <property type="project" value="UniProtKB-ARBA"/>
</dbReference>
<comment type="function">
    <text evidence="8">Also involved in hydrogenase metallocenter assembly, probably by participating in the nickel insertion step. This function in hydrogenase biosynthesis requires chaperone activity and the presence of the metal-binding domain, but not PPIase activity.</text>
</comment>
<keyword evidence="13" id="KW-1185">Reference proteome</keyword>
<dbReference type="PROSITE" id="PS50059">
    <property type="entry name" value="FKBP_PPIASE"/>
    <property type="match status" value="1"/>
</dbReference>
<dbReference type="RefSeq" id="WP_119532082.1">
    <property type="nucleotide sequence ID" value="NZ_JBHSSP010000003.1"/>
</dbReference>
<comment type="similarity">
    <text evidence="3 10">Belongs to the FKBP-type PPIase family.</text>
</comment>
<gene>
    <name evidence="12" type="ORF">CKF58_06300</name>
</gene>
<protein>
    <recommendedName>
        <fullName evidence="10">Peptidyl-prolyl cis-trans isomerase</fullName>
        <ecNumber evidence="10">5.2.1.8</ecNumber>
    </recommendedName>
</protein>
<dbReference type="InterPro" id="IPR001179">
    <property type="entry name" value="PPIase_FKBP_dom"/>
</dbReference>
<evidence type="ECO:0000256" key="5">
    <source>
        <dbReference type="ARBA" id="ARBA00023110"/>
    </source>
</evidence>
<comment type="subcellular location">
    <subcellularLocation>
        <location evidence="2">Cytoplasm</location>
    </subcellularLocation>
</comment>
<keyword evidence="7 9" id="KW-0413">Isomerase</keyword>
<evidence type="ECO:0000256" key="3">
    <source>
        <dbReference type="ARBA" id="ARBA00006577"/>
    </source>
</evidence>
<dbReference type="PANTHER" id="PTHR47861:SF3">
    <property type="entry name" value="FKBP-TYPE PEPTIDYL-PROLYL CIS-TRANS ISOMERASE SLYD"/>
    <property type="match status" value="1"/>
</dbReference>
<dbReference type="SUPFAM" id="SSF54534">
    <property type="entry name" value="FKBP-like"/>
    <property type="match status" value="1"/>
</dbReference>
<sequence length="171" mass="18846">MSQALFIDTDKVVTLIYKVYNEKNELIDSATRMDPFQYLQGHKNIMPGLEAQLQGLKVGYKGLISVPNAYGERNLDLVQTVSEDLFTGLPEGMELREGLYFLAATDKGDVPVKVVEIDKKKGLVTVDANLELAGQTLTFDLEIIGIREATIDEIAQGCPTPDDGSPLRPKM</sequence>
<dbReference type="Gene3D" id="3.10.50.40">
    <property type="match status" value="1"/>
</dbReference>
<dbReference type="PANTHER" id="PTHR47861">
    <property type="entry name" value="FKBP-TYPE PEPTIDYL-PROLYL CIS-TRANS ISOMERASE SLYD"/>
    <property type="match status" value="1"/>
</dbReference>
<organism evidence="12 13">
    <name type="scientific">Psittacicella hinzii</name>
    <dbReference type="NCBI Taxonomy" id="2028575"/>
    <lineage>
        <taxon>Bacteria</taxon>
        <taxon>Pseudomonadati</taxon>
        <taxon>Pseudomonadota</taxon>
        <taxon>Gammaproteobacteria</taxon>
        <taxon>Pasteurellales</taxon>
        <taxon>Psittacicellaceae</taxon>
        <taxon>Psittacicella</taxon>
    </lineage>
</organism>
<evidence type="ECO:0000256" key="9">
    <source>
        <dbReference type="PROSITE-ProRule" id="PRU00277"/>
    </source>
</evidence>
<evidence type="ECO:0000313" key="13">
    <source>
        <dbReference type="Proteomes" id="UP000265916"/>
    </source>
</evidence>
<evidence type="ECO:0000313" key="12">
    <source>
        <dbReference type="EMBL" id="RIY36030.1"/>
    </source>
</evidence>
<dbReference type="GO" id="GO:0005737">
    <property type="term" value="C:cytoplasm"/>
    <property type="evidence" value="ECO:0007669"/>
    <property type="project" value="UniProtKB-SubCell"/>
</dbReference>
<evidence type="ECO:0000256" key="6">
    <source>
        <dbReference type="ARBA" id="ARBA00023186"/>
    </source>
</evidence>
<evidence type="ECO:0000259" key="11">
    <source>
        <dbReference type="PROSITE" id="PS50059"/>
    </source>
</evidence>
<comment type="catalytic activity">
    <reaction evidence="1 9 10">
        <text>[protein]-peptidylproline (omega=180) = [protein]-peptidylproline (omega=0)</text>
        <dbReference type="Rhea" id="RHEA:16237"/>
        <dbReference type="Rhea" id="RHEA-COMP:10747"/>
        <dbReference type="Rhea" id="RHEA-COMP:10748"/>
        <dbReference type="ChEBI" id="CHEBI:83833"/>
        <dbReference type="ChEBI" id="CHEBI:83834"/>
        <dbReference type="EC" id="5.2.1.8"/>
    </reaction>
</comment>
<proteinExistence type="inferred from homology"/>